<dbReference type="AlphaFoldDB" id="A0A1R0Z7Q7"/>
<accession>A0A1R0Z7Q7</accession>
<protein>
    <submittedName>
        <fullName evidence="1">Uncharacterized protein</fullName>
    </submittedName>
</protein>
<name>A0A1R0Z7Q7_9BACL</name>
<reference evidence="1 2" key="1">
    <citation type="submission" date="2016-11" db="EMBL/GenBank/DDBJ databases">
        <title>Paenibacillus species isolates.</title>
        <authorList>
            <person name="Beno S.M."/>
        </authorList>
    </citation>
    <scope>NUCLEOTIDE SEQUENCE [LARGE SCALE GENOMIC DNA]</scope>
    <source>
        <strain evidence="1 2">FSL H7-0443</strain>
    </source>
</reference>
<evidence type="ECO:0000313" key="2">
    <source>
        <dbReference type="Proteomes" id="UP000187425"/>
    </source>
</evidence>
<proteinExistence type="predicted"/>
<comment type="caution">
    <text evidence="1">The sequence shown here is derived from an EMBL/GenBank/DDBJ whole genome shotgun (WGS) entry which is preliminary data.</text>
</comment>
<dbReference type="EMBL" id="MPTW01000037">
    <property type="protein sequence ID" value="OME64221.1"/>
    <property type="molecule type" value="Genomic_DNA"/>
</dbReference>
<dbReference type="Gene3D" id="3.40.1350.120">
    <property type="match status" value="1"/>
</dbReference>
<evidence type="ECO:0000313" key="1">
    <source>
        <dbReference type="EMBL" id="OME64221.1"/>
    </source>
</evidence>
<dbReference type="Proteomes" id="UP000187425">
    <property type="component" value="Unassembled WGS sequence"/>
</dbReference>
<sequence length="73" mass="8144">MADNGYDNKMLDEIDGGNGHGIADGSNPDFVIEGNVFDCYGARLDGKVQSIKRNSRKDEETFCKNCFEHRQLS</sequence>
<organism evidence="1 2">
    <name type="scientific">Paenibacillus odorifer</name>
    <dbReference type="NCBI Taxonomy" id="189426"/>
    <lineage>
        <taxon>Bacteria</taxon>
        <taxon>Bacillati</taxon>
        <taxon>Bacillota</taxon>
        <taxon>Bacilli</taxon>
        <taxon>Bacillales</taxon>
        <taxon>Paenibacillaceae</taxon>
        <taxon>Paenibacillus</taxon>
    </lineage>
</organism>
<gene>
    <name evidence="1" type="ORF">BSK65_29505</name>
</gene>